<dbReference type="EMBL" id="JMQN01000013">
    <property type="protein sequence ID" value="KEA64937.1"/>
    <property type="molecule type" value="Genomic_DNA"/>
</dbReference>
<gene>
    <name evidence="1" type="ORF">ADIMK_0639</name>
</gene>
<comment type="caution">
    <text evidence="1">The sequence shown here is derived from an EMBL/GenBank/DDBJ whole genome shotgun (WGS) entry which is preliminary data.</text>
</comment>
<evidence type="ECO:0000313" key="2">
    <source>
        <dbReference type="Proteomes" id="UP000028252"/>
    </source>
</evidence>
<dbReference type="eggNOG" id="ENOG5032WY4">
    <property type="taxonomic scope" value="Bacteria"/>
</dbReference>
<sequence>MLASDSTGNSFALEIERAGKAYRQAWEEPVASSEQPLEESEVETRLAAIKAKPNMERTAAETEYLIEHDTRMAEIAAKDINQRTADEIDYMQKAGGFVNTMSKLSPKERALYDELVAAGDTKAVEAMNRIAMTRYAFEGTITLPNGARFDPDLTEISVQNIEKFFRHCFDDPGGEIGRSFDALAAALDRRVSTRETV</sequence>
<name>A0A081G2D2_9GAMM</name>
<organism evidence="1 2">
    <name type="scientific">Marinobacterium lacunae</name>
    <dbReference type="NCBI Taxonomy" id="1232683"/>
    <lineage>
        <taxon>Bacteria</taxon>
        <taxon>Pseudomonadati</taxon>
        <taxon>Pseudomonadota</taxon>
        <taxon>Gammaproteobacteria</taxon>
        <taxon>Oceanospirillales</taxon>
        <taxon>Oceanospirillaceae</taxon>
        <taxon>Marinobacterium</taxon>
    </lineage>
</organism>
<dbReference type="PATRIC" id="fig|1232683.4.peg.631"/>
<protein>
    <submittedName>
        <fullName evidence="1">Uncharacterized protein</fullName>
    </submittedName>
</protein>
<evidence type="ECO:0000313" key="1">
    <source>
        <dbReference type="EMBL" id="KEA64937.1"/>
    </source>
</evidence>
<keyword evidence="2" id="KW-1185">Reference proteome</keyword>
<dbReference type="STRING" id="1232683.ADIMK_0639"/>
<proteinExistence type="predicted"/>
<dbReference type="AlphaFoldDB" id="A0A081G2D2"/>
<accession>A0A081G2D2</accession>
<dbReference type="Proteomes" id="UP000028252">
    <property type="component" value="Unassembled WGS sequence"/>
</dbReference>
<reference evidence="1 2" key="1">
    <citation type="submission" date="2014-04" db="EMBL/GenBank/DDBJ databases">
        <title>Marinobacterium kochiensis sp. nov., isolated from sediment sample collected from Kochi backwaters in Kerala, India.</title>
        <authorList>
            <person name="Singh A."/>
            <person name="Pinnaka A.K."/>
        </authorList>
    </citation>
    <scope>NUCLEOTIDE SEQUENCE [LARGE SCALE GENOMIC DNA]</scope>
    <source>
        <strain evidence="1 2">AK27</strain>
    </source>
</reference>